<dbReference type="EMBL" id="RJUF01000003">
    <property type="protein sequence ID" value="MCP9761794.1"/>
    <property type="molecule type" value="Genomic_DNA"/>
</dbReference>
<dbReference type="Proteomes" id="UP001204144">
    <property type="component" value="Unassembled WGS sequence"/>
</dbReference>
<name>A0AAE3GYT1_9BACT</name>
<organism evidence="1 2">
    <name type="scientific">Lacihabitans soyangensis</name>
    <dbReference type="NCBI Taxonomy" id="869394"/>
    <lineage>
        <taxon>Bacteria</taxon>
        <taxon>Pseudomonadati</taxon>
        <taxon>Bacteroidota</taxon>
        <taxon>Cytophagia</taxon>
        <taxon>Cytophagales</taxon>
        <taxon>Leadbetterellaceae</taxon>
        <taxon>Lacihabitans</taxon>
    </lineage>
</organism>
<dbReference type="SUPFAM" id="SSF48452">
    <property type="entry name" value="TPR-like"/>
    <property type="match status" value="1"/>
</dbReference>
<reference evidence="1 2" key="1">
    <citation type="submission" date="2018-11" db="EMBL/GenBank/DDBJ databases">
        <title>Novel bacteria species description.</title>
        <authorList>
            <person name="Han J.-H."/>
        </authorList>
    </citation>
    <scope>NUCLEOTIDE SEQUENCE [LARGE SCALE GENOMIC DNA]</scope>
    <source>
        <strain evidence="1 2">KCTC23259</strain>
    </source>
</reference>
<sequence length="293" mass="32558">MLLIKDKALVKNIVIVVLCTGLGAMVNAQQIVLKSQAIGNNSIVKTTGISAEKKTLQAASTPKQKLESPTLIEESAEVVIVNKTAPVGLDINFVPLFGGYSKSESQQIDDQLFISDCDKQFKSRAEGSEFFSKMGWDYLAEGDKNTAIHRFNLSWLLSPDNVDVYWGLGVIEFQSANFPNAIKLMTKGLETSKEPNYVLMVDLATVYIKTALNNPNSLIESANARDLLSKSLEIQPKYTPAYMQLTLVNIIENKLDDAWESFHKGYELNTKEVNYEILGELLKRKADPKGVFK</sequence>
<keyword evidence="2" id="KW-1185">Reference proteome</keyword>
<comment type="caution">
    <text evidence="1">The sequence shown here is derived from an EMBL/GenBank/DDBJ whole genome shotgun (WGS) entry which is preliminary data.</text>
</comment>
<dbReference type="InterPro" id="IPR011990">
    <property type="entry name" value="TPR-like_helical_dom_sf"/>
</dbReference>
<proteinExistence type="predicted"/>
<evidence type="ECO:0000313" key="1">
    <source>
        <dbReference type="EMBL" id="MCP9761794.1"/>
    </source>
</evidence>
<gene>
    <name evidence="1" type="ORF">EGI31_02425</name>
</gene>
<evidence type="ECO:0000313" key="2">
    <source>
        <dbReference type="Proteomes" id="UP001204144"/>
    </source>
</evidence>
<protein>
    <recommendedName>
        <fullName evidence="3">Tetratricopeptide repeat protein</fullName>
    </recommendedName>
</protein>
<evidence type="ECO:0008006" key="3">
    <source>
        <dbReference type="Google" id="ProtNLM"/>
    </source>
</evidence>
<dbReference type="Gene3D" id="1.25.40.10">
    <property type="entry name" value="Tetratricopeptide repeat domain"/>
    <property type="match status" value="2"/>
</dbReference>
<accession>A0AAE3GYT1</accession>
<dbReference type="AlphaFoldDB" id="A0AAE3GYT1"/>
<dbReference type="RefSeq" id="WP_255035536.1">
    <property type="nucleotide sequence ID" value="NZ_RJUF01000003.1"/>
</dbReference>